<dbReference type="PANTHER" id="PTHR22751:SF54">
    <property type="entry name" value="G-PROTEIN COUPLED RECEPTORS FAMILY 1 PROFILE DOMAIN-CONTAINING PROTEIN"/>
    <property type="match status" value="1"/>
</dbReference>
<dbReference type="Pfam" id="PF10324">
    <property type="entry name" value="7TM_GPCR_Srw"/>
    <property type="match status" value="1"/>
</dbReference>
<dbReference type="PANTHER" id="PTHR22751">
    <property type="entry name" value="G-PROTEIN COUPLED RECEPTOR-RELATED"/>
    <property type="match status" value="1"/>
</dbReference>
<organism evidence="3">
    <name type="scientific">Caenorhabditis remanei</name>
    <name type="common">Caenorhabditis vulgaris</name>
    <dbReference type="NCBI Taxonomy" id="31234"/>
    <lineage>
        <taxon>Eukaryota</taxon>
        <taxon>Metazoa</taxon>
        <taxon>Ecdysozoa</taxon>
        <taxon>Nematoda</taxon>
        <taxon>Chromadorea</taxon>
        <taxon>Rhabditida</taxon>
        <taxon>Rhabditina</taxon>
        <taxon>Rhabditomorpha</taxon>
        <taxon>Rhabditoidea</taxon>
        <taxon>Rhabditidae</taxon>
        <taxon>Peloderinae</taxon>
        <taxon>Caenorhabditis</taxon>
    </lineage>
</organism>
<evidence type="ECO:0000313" key="2">
    <source>
        <dbReference type="EMBL" id="EFO94526.1"/>
    </source>
</evidence>
<dbReference type="AlphaFoldDB" id="E3NEA9"/>
<evidence type="ECO:0000256" key="1">
    <source>
        <dbReference type="SAM" id="Phobius"/>
    </source>
</evidence>
<sequence length="101" mass="11698">MSETAVNVISFISEKYVYFEYIPACVGTVLNVFHLIILSQKSMRTSSINAVMIGIAICDFLNNSEFRIQNSEFRIQNSEFRIQNSEFRIQNSEFRIQNSES</sequence>
<dbReference type="EMBL" id="DS268619">
    <property type="protein sequence ID" value="EFO94526.1"/>
    <property type="molecule type" value="Genomic_DNA"/>
</dbReference>
<name>E3NEA9_CAERE</name>
<accession>E3NEA9</accession>
<feature type="transmembrane region" description="Helical" evidence="1">
    <location>
        <begin position="16"/>
        <end position="38"/>
    </location>
</feature>
<gene>
    <name evidence="2" type="ORF">CRE_05228</name>
</gene>
<dbReference type="OrthoDB" id="5862069at2759"/>
<keyword evidence="1" id="KW-1133">Transmembrane helix</keyword>
<dbReference type="SUPFAM" id="SSF81321">
    <property type="entry name" value="Family A G protein-coupled receptor-like"/>
    <property type="match status" value="1"/>
</dbReference>
<dbReference type="GO" id="GO:0008528">
    <property type="term" value="F:G protein-coupled peptide receptor activity"/>
    <property type="evidence" value="ECO:0007669"/>
    <property type="project" value="InterPro"/>
</dbReference>
<dbReference type="Proteomes" id="UP000008281">
    <property type="component" value="Unassembled WGS sequence"/>
</dbReference>
<protein>
    <submittedName>
        <fullName evidence="2">Uncharacterized protein</fullName>
    </submittedName>
</protein>
<keyword evidence="1" id="KW-0812">Transmembrane</keyword>
<keyword evidence="1" id="KW-0472">Membrane</keyword>
<dbReference type="InParanoid" id="E3NEA9"/>
<keyword evidence="3" id="KW-1185">Reference proteome</keyword>
<evidence type="ECO:0000313" key="3">
    <source>
        <dbReference type="Proteomes" id="UP000008281"/>
    </source>
</evidence>
<reference evidence="2" key="1">
    <citation type="submission" date="2007-07" db="EMBL/GenBank/DDBJ databases">
        <title>PCAP assembly of the Caenorhabditis remanei genome.</title>
        <authorList>
            <consortium name="The Caenorhabditis remanei Sequencing Consortium"/>
            <person name="Wilson R.K."/>
        </authorList>
    </citation>
    <scope>NUCLEOTIDE SEQUENCE [LARGE SCALE GENOMIC DNA]</scope>
    <source>
        <strain evidence="2">PB4641</strain>
    </source>
</reference>
<dbReference type="HOGENOM" id="CLU_180273_0_0_1"/>
<proteinExistence type="predicted"/>
<dbReference type="InterPro" id="IPR019427">
    <property type="entry name" value="7TM_GPCR_serpentine_rcpt_Srw"/>
</dbReference>